<dbReference type="Proteomes" id="UP000654947">
    <property type="component" value="Unassembled WGS sequence"/>
</dbReference>
<proteinExistence type="predicted"/>
<feature type="region of interest" description="Disordered" evidence="1">
    <location>
        <begin position="171"/>
        <end position="232"/>
    </location>
</feature>
<feature type="compositionally biased region" description="Acidic residues" evidence="1">
    <location>
        <begin position="331"/>
        <end position="346"/>
    </location>
</feature>
<evidence type="ECO:0000256" key="2">
    <source>
        <dbReference type="SAM" id="Phobius"/>
    </source>
</evidence>
<feature type="compositionally biased region" description="Polar residues" evidence="1">
    <location>
        <begin position="121"/>
        <end position="135"/>
    </location>
</feature>
<organism evidence="3 4">
    <name type="scientific">Nocardiopsis kunsanensis</name>
    <dbReference type="NCBI Taxonomy" id="141693"/>
    <lineage>
        <taxon>Bacteria</taxon>
        <taxon>Bacillati</taxon>
        <taxon>Actinomycetota</taxon>
        <taxon>Actinomycetes</taxon>
        <taxon>Streptosporangiales</taxon>
        <taxon>Nocardiopsidaceae</taxon>
        <taxon>Nocardiopsis</taxon>
    </lineage>
</organism>
<feature type="compositionally biased region" description="Acidic residues" evidence="1">
    <location>
        <begin position="291"/>
        <end position="303"/>
    </location>
</feature>
<keyword evidence="2" id="KW-1133">Transmembrane helix</keyword>
<feature type="compositionally biased region" description="Basic and acidic residues" evidence="1">
    <location>
        <begin position="319"/>
        <end position="330"/>
    </location>
</feature>
<keyword evidence="2" id="KW-0472">Membrane</keyword>
<protein>
    <submittedName>
        <fullName evidence="3">Uncharacterized protein</fullName>
    </submittedName>
</protein>
<keyword evidence="2" id="KW-0812">Transmembrane</keyword>
<dbReference type="EMBL" id="BMXL01000014">
    <property type="protein sequence ID" value="GHD28337.1"/>
    <property type="molecule type" value="Genomic_DNA"/>
</dbReference>
<keyword evidence="4" id="KW-1185">Reference proteome</keyword>
<feature type="transmembrane region" description="Helical" evidence="2">
    <location>
        <begin position="69"/>
        <end position="90"/>
    </location>
</feature>
<comment type="caution">
    <text evidence="3">The sequence shown here is derived from an EMBL/GenBank/DDBJ whole genome shotgun (WGS) entry which is preliminary data.</text>
</comment>
<feature type="transmembrane region" description="Helical" evidence="2">
    <location>
        <begin position="241"/>
        <end position="262"/>
    </location>
</feature>
<dbReference type="AlphaFoldDB" id="A0A918XE18"/>
<feature type="region of interest" description="Disordered" evidence="1">
    <location>
        <begin position="269"/>
        <end position="401"/>
    </location>
</feature>
<feature type="compositionally biased region" description="Basic and acidic residues" evidence="1">
    <location>
        <begin position="106"/>
        <end position="120"/>
    </location>
</feature>
<evidence type="ECO:0000313" key="4">
    <source>
        <dbReference type="Proteomes" id="UP000654947"/>
    </source>
</evidence>
<accession>A0A918XE18</accession>
<feature type="region of interest" description="Disordered" evidence="1">
    <location>
        <begin position="1"/>
        <end position="38"/>
    </location>
</feature>
<evidence type="ECO:0000313" key="3">
    <source>
        <dbReference type="EMBL" id="GHD28337.1"/>
    </source>
</evidence>
<feature type="transmembrane region" description="Helical" evidence="2">
    <location>
        <begin position="43"/>
        <end position="63"/>
    </location>
</feature>
<sequence length="401" mass="41239">MGRTRHQDEPGEPDPDREPGETGDRSRAQEDESGRSKKIDLSLSQVAGAGGATLTAATAASYLDVYGTVIGTAVMAILSTSASPLFSHWFSRSGEQARQLAGRAVAPKDRTVGTEGRTGDRGTSATGGTVTITEPEQTDAGTRPTAPGDEADSTRTMSMPVLGADLTQADREATRIDGPEDMLAPEETTLMPAQTRTGRRAAPHTPASVSGNGADAGGAEEGTGDGDEAAPAPGRRGWRAVLIPAALVFTAVMLVILAFELLTGRSLTSWTRGTDEPTAPSIMGGESAPAPEEEPAPGPEEPESGVPSTEEPGLPEQQPTREPEPDRTEGPETEMPEGGDGTEGDGDGTQPTPSPDGQENTPPSDEGPDERTQEDPGGSDPPLPEPGDNGQGGPIPEQQSG</sequence>
<gene>
    <name evidence="3" type="ORF">GCM10007147_28150</name>
</gene>
<name>A0A918XE18_9ACTN</name>
<dbReference type="RefSeq" id="WP_193518099.1">
    <property type="nucleotide sequence ID" value="NZ_BMXL01000014.1"/>
</dbReference>
<feature type="region of interest" description="Disordered" evidence="1">
    <location>
        <begin position="101"/>
        <end position="157"/>
    </location>
</feature>
<evidence type="ECO:0000256" key="1">
    <source>
        <dbReference type="SAM" id="MobiDB-lite"/>
    </source>
</evidence>
<reference evidence="3 4" key="1">
    <citation type="journal article" date="2014" name="Int. J. Syst. Evol. Microbiol.">
        <title>Complete genome sequence of Corynebacterium casei LMG S-19264T (=DSM 44701T), isolated from a smear-ripened cheese.</title>
        <authorList>
            <consortium name="US DOE Joint Genome Institute (JGI-PGF)"/>
            <person name="Walter F."/>
            <person name="Albersmeier A."/>
            <person name="Kalinowski J."/>
            <person name="Ruckert C."/>
        </authorList>
    </citation>
    <scope>NUCLEOTIDE SEQUENCE [LARGE SCALE GENOMIC DNA]</scope>
    <source>
        <strain evidence="3 4">KCTC 19473</strain>
    </source>
</reference>